<evidence type="ECO:0008006" key="3">
    <source>
        <dbReference type="Google" id="ProtNLM"/>
    </source>
</evidence>
<reference evidence="1 2" key="1">
    <citation type="journal article" date="2018" name="BMC Genomics">
        <title>The genome of Naegleria lovaniensis, the basis for a comparative approach to unravel pathogenicity factors of the human pathogenic amoeba N. fowleri.</title>
        <authorList>
            <person name="Liechti N."/>
            <person name="Schurch N."/>
            <person name="Bruggmann R."/>
            <person name="Wittwer M."/>
        </authorList>
    </citation>
    <scope>NUCLEOTIDE SEQUENCE [LARGE SCALE GENOMIC DNA]</scope>
    <source>
        <strain evidence="1 2">ATCC 30569</strain>
    </source>
</reference>
<dbReference type="AlphaFoldDB" id="A0AA88H588"/>
<gene>
    <name evidence="1" type="ORF">C9374_009699</name>
</gene>
<proteinExistence type="predicted"/>
<dbReference type="GeneID" id="68102153"/>
<keyword evidence="2" id="KW-1185">Reference proteome</keyword>
<evidence type="ECO:0000313" key="2">
    <source>
        <dbReference type="Proteomes" id="UP000816034"/>
    </source>
</evidence>
<name>A0AA88H588_NAELO</name>
<sequence>MQEKFPLNSPHVFKILPLELVVEIVSHLLAVDLYYLAQCDRYLLKLIFDQSPEKIRLLERKKIQSTKQYDTSDLYRKDLENNYSKQFALIQQNVWKSLVRCYFPYFDLNLNIRNWMQVVRRRVKNLKTYKPHLLPLNRYFDENANKPYSKNAIEEDEWQEDGLECNKSCGVVSNQELPEPVFIENCELVYECPMSLDDISFNKVFSRSSNYCNTCKKNVLLISSKDEFKRQIGKEGVCVAFKNKEEHVFIGLL</sequence>
<accession>A0AA88H588</accession>
<dbReference type="RefSeq" id="XP_044555016.1">
    <property type="nucleotide sequence ID" value="XM_044699914.1"/>
</dbReference>
<comment type="caution">
    <text evidence="1">The sequence shown here is derived from an EMBL/GenBank/DDBJ whole genome shotgun (WGS) entry which is preliminary data.</text>
</comment>
<organism evidence="1 2">
    <name type="scientific">Naegleria lovaniensis</name>
    <name type="common">Amoeba</name>
    <dbReference type="NCBI Taxonomy" id="51637"/>
    <lineage>
        <taxon>Eukaryota</taxon>
        <taxon>Discoba</taxon>
        <taxon>Heterolobosea</taxon>
        <taxon>Tetramitia</taxon>
        <taxon>Eutetramitia</taxon>
        <taxon>Vahlkampfiidae</taxon>
        <taxon>Naegleria</taxon>
    </lineage>
</organism>
<protein>
    <recommendedName>
        <fullName evidence="3">F-box domain-containing protein</fullName>
    </recommendedName>
</protein>
<evidence type="ECO:0000313" key="1">
    <source>
        <dbReference type="EMBL" id="KAG2393122.1"/>
    </source>
</evidence>
<dbReference type="Proteomes" id="UP000816034">
    <property type="component" value="Unassembled WGS sequence"/>
</dbReference>
<dbReference type="EMBL" id="PYSW02000003">
    <property type="protein sequence ID" value="KAG2393122.1"/>
    <property type="molecule type" value="Genomic_DNA"/>
</dbReference>